<sequence length="187" mass="21338">MYESARKRHSLRGRRLAGLLFGIFLLIGGFVLLSSVHVMLGEADNGDVLLAQRVNTDTQWSSRYIHSVEKCPIIEKYEIDDQYKMVLMESWNCSFGAGIATQSPPGATDRLEDGYYVIDDIDKPFDDVLFHPVSIAEQELTIDGETWQISRQPFEGRTFSLKIEKETRMTYLWQRLFAAGQEGESYG</sequence>
<protein>
    <submittedName>
        <fullName evidence="2">DUF1850 domain-containing protein</fullName>
    </submittedName>
</protein>
<evidence type="ECO:0000256" key="1">
    <source>
        <dbReference type="SAM" id="Phobius"/>
    </source>
</evidence>
<evidence type="ECO:0000313" key="3">
    <source>
        <dbReference type="Proteomes" id="UP001596620"/>
    </source>
</evidence>
<dbReference type="Proteomes" id="UP001596620">
    <property type="component" value="Unassembled WGS sequence"/>
</dbReference>
<dbReference type="RefSeq" id="WP_382360521.1">
    <property type="nucleotide sequence ID" value="NZ_JBHTGR010000056.1"/>
</dbReference>
<accession>A0ABW2UZ21</accession>
<gene>
    <name evidence="2" type="ORF">ACFQU8_12070</name>
</gene>
<keyword evidence="1" id="KW-0812">Transmembrane</keyword>
<comment type="caution">
    <text evidence="2">The sequence shown here is derived from an EMBL/GenBank/DDBJ whole genome shotgun (WGS) entry which is preliminary data.</text>
</comment>
<proteinExistence type="predicted"/>
<dbReference type="InterPro" id="IPR015001">
    <property type="entry name" value="DUF1850"/>
</dbReference>
<reference evidence="3" key="1">
    <citation type="journal article" date="2019" name="Int. J. Syst. Evol. Microbiol.">
        <title>The Global Catalogue of Microorganisms (GCM) 10K type strain sequencing project: providing services to taxonomists for standard genome sequencing and annotation.</title>
        <authorList>
            <consortium name="The Broad Institute Genomics Platform"/>
            <consortium name="The Broad Institute Genome Sequencing Center for Infectious Disease"/>
            <person name="Wu L."/>
            <person name="Ma J."/>
        </authorList>
    </citation>
    <scope>NUCLEOTIDE SEQUENCE [LARGE SCALE GENOMIC DNA]</scope>
    <source>
        <strain evidence="3">JCM 30234</strain>
    </source>
</reference>
<keyword evidence="3" id="KW-1185">Reference proteome</keyword>
<dbReference type="Pfam" id="PF08905">
    <property type="entry name" value="DUF1850"/>
    <property type="match status" value="1"/>
</dbReference>
<keyword evidence="1" id="KW-0472">Membrane</keyword>
<keyword evidence="1" id="KW-1133">Transmembrane helix</keyword>
<evidence type="ECO:0000313" key="2">
    <source>
        <dbReference type="EMBL" id="MFC7747925.1"/>
    </source>
</evidence>
<organism evidence="2 3">
    <name type="scientific">Lentibacillus kimchii</name>
    <dbReference type="NCBI Taxonomy" id="1542911"/>
    <lineage>
        <taxon>Bacteria</taxon>
        <taxon>Bacillati</taxon>
        <taxon>Bacillota</taxon>
        <taxon>Bacilli</taxon>
        <taxon>Bacillales</taxon>
        <taxon>Bacillaceae</taxon>
        <taxon>Lentibacillus</taxon>
    </lineage>
</organism>
<feature type="transmembrane region" description="Helical" evidence="1">
    <location>
        <begin position="16"/>
        <end position="40"/>
    </location>
</feature>
<dbReference type="EMBL" id="JBHTGR010000056">
    <property type="protein sequence ID" value="MFC7747925.1"/>
    <property type="molecule type" value="Genomic_DNA"/>
</dbReference>
<name>A0ABW2UZ21_9BACI</name>